<evidence type="ECO:0000313" key="3">
    <source>
        <dbReference type="Proteomes" id="UP000298663"/>
    </source>
</evidence>
<proteinExistence type="predicted"/>
<organism evidence="2 3">
    <name type="scientific">Steinernema carpocapsae</name>
    <name type="common">Entomopathogenic nematode</name>
    <dbReference type="NCBI Taxonomy" id="34508"/>
    <lineage>
        <taxon>Eukaryota</taxon>
        <taxon>Metazoa</taxon>
        <taxon>Ecdysozoa</taxon>
        <taxon>Nematoda</taxon>
        <taxon>Chromadorea</taxon>
        <taxon>Rhabditida</taxon>
        <taxon>Tylenchina</taxon>
        <taxon>Panagrolaimomorpha</taxon>
        <taxon>Strongyloidoidea</taxon>
        <taxon>Steinernematidae</taxon>
        <taxon>Steinernema</taxon>
    </lineage>
</organism>
<comment type="caution">
    <text evidence="2">The sequence shown here is derived from an EMBL/GenBank/DDBJ whole genome shotgun (WGS) entry which is preliminary data.</text>
</comment>
<keyword evidence="3" id="KW-1185">Reference proteome</keyword>
<name>A0A4U8UZ79_STECR</name>
<dbReference type="Proteomes" id="UP000298663">
    <property type="component" value="Chromosome X"/>
</dbReference>
<reference evidence="2 3" key="2">
    <citation type="journal article" date="2019" name="G3 (Bethesda)">
        <title>Hybrid Assembly of the Genome of the Entomopathogenic Nematode Steinernema carpocapsae Identifies the X-Chromosome.</title>
        <authorList>
            <person name="Serra L."/>
            <person name="Macchietto M."/>
            <person name="Macias-Munoz A."/>
            <person name="McGill C.J."/>
            <person name="Rodriguez I.M."/>
            <person name="Rodriguez B."/>
            <person name="Murad R."/>
            <person name="Mortazavi A."/>
        </authorList>
    </citation>
    <scope>NUCLEOTIDE SEQUENCE [LARGE SCALE GENOMIC DNA]</scope>
    <source>
        <strain evidence="2 3">ALL</strain>
    </source>
</reference>
<feature type="region of interest" description="Disordered" evidence="1">
    <location>
        <begin position="1"/>
        <end position="44"/>
    </location>
</feature>
<sequence>MAPISASESCTRKRRVSTPKLDLVTSETRSNARSITRPSGLQCPKDLKKHSLQARQTQKNAEEDCHRVATTLRQIRQLTKGSTGKDEESEKGLQGSVFLVFMKKKT</sequence>
<accession>A0A4U8UZ79</accession>
<evidence type="ECO:0000256" key="1">
    <source>
        <dbReference type="SAM" id="MobiDB-lite"/>
    </source>
</evidence>
<evidence type="ECO:0000313" key="2">
    <source>
        <dbReference type="EMBL" id="TMS38249.1"/>
    </source>
</evidence>
<dbReference type="EMBL" id="CM016762">
    <property type="protein sequence ID" value="TMS38249.1"/>
    <property type="molecule type" value="Genomic_DNA"/>
</dbReference>
<reference evidence="2 3" key="1">
    <citation type="journal article" date="2015" name="Genome Biol.">
        <title>Comparative genomics of Steinernema reveals deeply conserved gene regulatory networks.</title>
        <authorList>
            <person name="Dillman A.R."/>
            <person name="Macchietto M."/>
            <person name="Porter C.F."/>
            <person name="Rogers A."/>
            <person name="Williams B."/>
            <person name="Antoshechkin I."/>
            <person name="Lee M.M."/>
            <person name="Goodwin Z."/>
            <person name="Lu X."/>
            <person name="Lewis E.E."/>
            <person name="Goodrich-Blair H."/>
            <person name="Stock S.P."/>
            <person name="Adams B.J."/>
            <person name="Sternberg P.W."/>
            <person name="Mortazavi A."/>
        </authorList>
    </citation>
    <scope>NUCLEOTIDE SEQUENCE [LARGE SCALE GENOMIC DNA]</scope>
    <source>
        <strain evidence="2 3">ALL</strain>
    </source>
</reference>
<dbReference type="AlphaFoldDB" id="A0A4U8UZ79"/>
<protein>
    <submittedName>
        <fullName evidence="2">Uncharacterized protein</fullName>
    </submittedName>
</protein>
<gene>
    <name evidence="2" type="ORF">L596_005015</name>
</gene>
<feature type="compositionally biased region" description="Polar residues" evidence="1">
    <location>
        <begin position="25"/>
        <end position="39"/>
    </location>
</feature>
<dbReference type="EMBL" id="AZBU02000001">
    <property type="protein sequence ID" value="TMS38249.1"/>
    <property type="molecule type" value="Genomic_DNA"/>
</dbReference>